<dbReference type="EMBL" id="JBICCN010000118">
    <property type="protein sequence ID" value="KAL3092491.1"/>
    <property type="molecule type" value="Genomic_DNA"/>
</dbReference>
<comment type="caution">
    <text evidence="2">The sequence shown here is derived from an EMBL/GenBank/DDBJ whole genome shotgun (WGS) entry which is preliminary data.</text>
</comment>
<accession>A0ABD2JPE3</accession>
<dbReference type="Proteomes" id="UP001620645">
    <property type="component" value="Unassembled WGS sequence"/>
</dbReference>
<feature type="signal peptide" evidence="1">
    <location>
        <begin position="1"/>
        <end position="30"/>
    </location>
</feature>
<organism evidence="2 3">
    <name type="scientific">Heterodera schachtii</name>
    <name type="common">Sugarbeet cyst nematode worm</name>
    <name type="synonym">Tylenchus schachtii</name>
    <dbReference type="NCBI Taxonomy" id="97005"/>
    <lineage>
        <taxon>Eukaryota</taxon>
        <taxon>Metazoa</taxon>
        <taxon>Ecdysozoa</taxon>
        <taxon>Nematoda</taxon>
        <taxon>Chromadorea</taxon>
        <taxon>Rhabditida</taxon>
        <taxon>Tylenchina</taxon>
        <taxon>Tylenchomorpha</taxon>
        <taxon>Tylenchoidea</taxon>
        <taxon>Heteroderidae</taxon>
        <taxon>Heteroderinae</taxon>
        <taxon>Heterodera</taxon>
    </lineage>
</organism>
<keyword evidence="1" id="KW-0732">Signal</keyword>
<protein>
    <submittedName>
        <fullName evidence="2">Uncharacterized protein</fullName>
    </submittedName>
</protein>
<keyword evidence="3" id="KW-1185">Reference proteome</keyword>
<evidence type="ECO:0000313" key="3">
    <source>
        <dbReference type="Proteomes" id="UP001620645"/>
    </source>
</evidence>
<sequence>MNKSQIVAIAVVLFATIIAMDMFLMTTAQCIYNPDTNSCDDPGLTCNTGCLQDDTTCNCGWSPQNALNGSQK</sequence>
<reference evidence="2 3" key="1">
    <citation type="submission" date="2024-10" db="EMBL/GenBank/DDBJ databases">
        <authorList>
            <person name="Kim D."/>
        </authorList>
    </citation>
    <scope>NUCLEOTIDE SEQUENCE [LARGE SCALE GENOMIC DNA]</scope>
    <source>
        <strain evidence="2">Taebaek</strain>
    </source>
</reference>
<proteinExistence type="predicted"/>
<evidence type="ECO:0000313" key="2">
    <source>
        <dbReference type="EMBL" id="KAL3092491.1"/>
    </source>
</evidence>
<gene>
    <name evidence="2" type="ORF">niasHS_007700</name>
</gene>
<name>A0ABD2JPE3_HETSC</name>
<evidence type="ECO:0000256" key="1">
    <source>
        <dbReference type="SAM" id="SignalP"/>
    </source>
</evidence>
<dbReference type="AlphaFoldDB" id="A0ABD2JPE3"/>
<feature type="chain" id="PRO_5044765882" evidence="1">
    <location>
        <begin position="31"/>
        <end position="72"/>
    </location>
</feature>